<feature type="domain" description="Cyclin-like" evidence="3">
    <location>
        <begin position="86"/>
        <end position="172"/>
    </location>
</feature>
<dbReference type="InterPro" id="IPR039361">
    <property type="entry name" value="Cyclin"/>
</dbReference>
<evidence type="ECO:0000256" key="1">
    <source>
        <dbReference type="ARBA" id="ARBA00023127"/>
    </source>
</evidence>
<dbReference type="Pfam" id="PF00134">
    <property type="entry name" value="Cyclin_N"/>
    <property type="match status" value="1"/>
</dbReference>
<dbReference type="SUPFAM" id="SSF47954">
    <property type="entry name" value="Cyclin-like"/>
    <property type="match status" value="2"/>
</dbReference>
<dbReference type="InterPro" id="IPR013763">
    <property type="entry name" value="Cyclin-like_dom"/>
</dbReference>
<accession>A0A1I7XNX8</accession>
<sequence length="334" mass="38712">MLQIGTDIVIPSAKRVPKLNSIDEMAPEQQTMPSPPFATISEDVGFLDEEDVWNLLCRKDEMIRPSHRLLDNHEDLNPRTRSVLLDWMMEVCDSEKQHRETYHLAVDYVDRFLTTFKNVRADTFQLVGTTALFLASKYEVRRFELIMLKHLEWSLSPVTSIHWLNVYMQLLGNKEISKNTGDKHVSQKPFTIPEYMREDFVHMAKVLDLVLLDVESLKYSYREMAAAVLFACYEPHALFQQVTGYSYEELLKVVEWVEPAVKVCDSHRATGDPMPILEGIRADDLHNIQTHPADDLDDLLKMVYEERTHLTCSRKRIPSIRKRGPLLPRCGNPD</sequence>
<comment type="similarity">
    <text evidence="2">Belongs to the cyclin family.</text>
</comment>
<evidence type="ECO:0000259" key="3">
    <source>
        <dbReference type="SMART" id="SM00385"/>
    </source>
</evidence>
<name>A0A1I7XNX8_HETBA</name>
<dbReference type="InterPro" id="IPR004367">
    <property type="entry name" value="Cyclin_C-dom"/>
</dbReference>
<feature type="domain" description="Cyclin C-terminal" evidence="4">
    <location>
        <begin position="158"/>
        <end position="294"/>
    </location>
</feature>
<protein>
    <submittedName>
        <fullName evidence="6">Cyclin N-terminal domain-containing protein</fullName>
    </submittedName>
</protein>
<dbReference type="PANTHER" id="PTHR10177">
    <property type="entry name" value="CYCLINS"/>
    <property type="match status" value="1"/>
</dbReference>
<evidence type="ECO:0000313" key="6">
    <source>
        <dbReference type="WBParaSite" id="Hba_19492"/>
    </source>
</evidence>
<evidence type="ECO:0000259" key="4">
    <source>
        <dbReference type="SMART" id="SM01332"/>
    </source>
</evidence>
<dbReference type="Proteomes" id="UP000095283">
    <property type="component" value="Unplaced"/>
</dbReference>
<dbReference type="CDD" id="cd20520">
    <property type="entry name" value="CYCLIN_CCNE_rpt2"/>
    <property type="match status" value="1"/>
</dbReference>
<dbReference type="SMART" id="SM01332">
    <property type="entry name" value="Cyclin_C"/>
    <property type="match status" value="1"/>
</dbReference>
<keyword evidence="5" id="KW-1185">Reference proteome</keyword>
<dbReference type="InterPro" id="IPR006671">
    <property type="entry name" value="Cyclin_N"/>
</dbReference>
<proteinExistence type="inferred from homology"/>
<dbReference type="AlphaFoldDB" id="A0A1I7XNX8"/>
<dbReference type="WBParaSite" id="Hba_19492">
    <property type="protein sequence ID" value="Hba_19492"/>
    <property type="gene ID" value="Hba_19492"/>
</dbReference>
<evidence type="ECO:0000313" key="5">
    <source>
        <dbReference type="Proteomes" id="UP000095283"/>
    </source>
</evidence>
<keyword evidence="1 2" id="KW-0195">Cyclin</keyword>
<evidence type="ECO:0000256" key="2">
    <source>
        <dbReference type="RuleBase" id="RU000383"/>
    </source>
</evidence>
<organism evidence="5 6">
    <name type="scientific">Heterorhabditis bacteriophora</name>
    <name type="common">Entomopathogenic nematode worm</name>
    <dbReference type="NCBI Taxonomy" id="37862"/>
    <lineage>
        <taxon>Eukaryota</taxon>
        <taxon>Metazoa</taxon>
        <taxon>Ecdysozoa</taxon>
        <taxon>Nematoda</taxon>
        <taxon>Chromadorea</taxon>
        <taxon>Rhabditida</taxon>
        <taxon>Rhabditina</taxon>
        <taxon>Rhabditomorpha</taxon>
        <taxon>Strongyloidea</taxon>
        <taxon>Heterorhabditidae</taxon>
        <taxon>Heterorhabditis</taxon>
    </lineage>
</organism>
<dbReference type="Gene3D" id="1.10.472.10">
    <property type="entry name" value="Cyclin-like"/>
    <property type="match status" value="2"/>
</dbReference>
<dbReference type="InterPro" id="IPR036915">
    <property type="entry name" value="Cyclin-like_sf"/>
</dbReference>
<dbReference type="Pfam" id="PF02984">
    <property type="entry name" value="Cyclin_C"/>
    <property type="match status" value="1"/>
</dbReference>
<dbReference type="SMART" id="SM00385">
    <property type="entry name" value="CYCLIN"/>
    <property type="match status" value="1"/>
</dbReference>
<reference evidence="6" key="1">
    <citation type="submission" date="2016-11" db="UniProtKB">
        <authorList>
            <consortium name="WormBaseParasite"/>
        </authorList>
    </citation>
    <scope>IDENTIFICATION</scope>
</reference>